<feature type="compositionally biased region" description="Low complexity" evidence="1">
    <location>
        <begin position="7"/>
        <end position="23"/>
    </location>
</feature>
<evidence type="ECO:0000256" key="1">
    <source>
        <dbReference type="SAM" id="MobiDB-lite"/>
    </source>
</evidence>
<evidence type="ECO:0000313" key="2">
    <source>
        <dbReference type="EMBL" id="MBB3040184.1"/>
    </source>
</evidence>
<evidence type="ECO:0008006" key="4">
    <source>
        <dbReference type="Google" id="ProtNLM"/>
    </source>
</evidence>
<comment type="caution">
    <text evidence="2">The sequence shown here is derived from an EMBL/GenBank/DDBJ whole genome shotgun (WGS) entry which is preliminary data.</text>
</comment>
<dbReference type="RefSeq" id="WP_260153033.1">
    <property type="nucleotide sequence ID" value="NZ_JACHWS010000011.1"/>
</dbReference>
<evidence type="ECO:0000313" key="3">
    <source>
        <dbReference type="Proteomes" id="UP000567922"/>
    </source>
</evidence>
<proteinExistence type="predicted"/>
<dbReference type="Pfam" id="PF08310">
    <property type="entry name" value="LGFP"/>
    <property type="match status" value="3"/>
</dbReference>
<protein>
    <recommendedName>
        <fullName evidence="4">LGFP repeat-containing protein</fullName>
    </recommendedName>
</protein>
<organism evidence="2 3">
    <name type="scientific">Hoyosella altamirensis</name>
    <dbReference type="NCBI Taxonomy" id="616997"/>
    <lineage>
        <taxon>Bacteria</taxon>
        <taxon>Bacillati</taxon>
        <taxon>Actinomycetota</taxon>
        <taxon>Actinomycetes</taxon>
        <taxon>Mycobacteriales</taxon>
        <taxon>Hoyosellaceae</taxon>
        <taxon>Hoyosella</taxon>
    </lineage>
</organism>
<accession>A0A839RVY3</accession>
<dbReference type="Proteomes" id="UP000567922">
    <property type="component" value="Unassembled WGS sequence"/>
</dbReference>
<reference evidence="2 3" key="1">
    <citation type="submission" date="2020-08" db="EMBL/GenBank/DDBJ databases">
        <title>Sequencing the genomes of 1000 actinobacteria strains.</title>
        <authorList>
            <person name="Klenk H.-P."/>
        </authorList>
    </citation>
    <scope>NUCLEOTIDE SEQUENCE [LARGE SCALE GENOMIC DNA]</scope>
    <source>
        <strain evidence="2 3">DSM 45258</strain>
    </source>
</reference>
<dbReference type="AlphaFoldDB" id="A0A839RVY3"/>
<feature type="region of interest" description="Disordered" evidence="1">
    <location>
        <begin position="1"/>
        <end position="64"/>
    </location>
</feature>
<dbReference type="InterPro" id="IPR013207">
    <property type="entry name" value="LGFP"/>
</dbReference>
<name>A0A839RVY3_9ACTN</name>
<sequence length="477" mass="52245">MERETAAQEPSPNAEEAPPSVAEGDGLPYPERTDGTPTHSAERSSQGLPELRGTPRSESEAIPEGFTKADADLAERMAVAPMSGCQVYWPSPHQVCGAIRDRYNAMGGPSSWLSWPNSPEYTNPDGVGKRSQFLNGSIYWHPTTGAHPVSILYMTKWDQLGWETGWLGYPTAAEVGHGPLGSQQEFQGAGLFWSQPVGVYAVGGAIRAKYDSEGGPVAPGNLLGYPTTDEITLPDGQGRMNRFERGVIYWHPQHGAHAVSGTILLRWSSAGYEVGTYGYPVGDASQIDGIWFEQPFQSGSLIGVTVLNKDLYWPLTPAASLMEATVMQDDEDVPGENYESRLLPCMEYEISGDTRLALFQARNNNNLPVIVTLTCERFRTHMAPHPNLHPGRFSNYPPTRDDWYNFLACTFYTLNAEIFPHADPGNWGRQRGNTNSGVNSVAIASSATNHFVTGWAGNNEYSSQWAGCVQGLPVLWR</sequence>
<gene>
    <name evidence="2" type="ORF">FHU29_004679</name>
</gene>
<keyword evidence="3" id="KW-1185">Reference proteome</keyword>
<feature type="compositionally biased region" description="Polar residues" evidence="1">
    <location>
        <begin position="35"/>
        <end position="47"/>
    </location>
</feature>
<dbReference type="EMBL" id="JACHWS010000011">
    <property type="protein sequence ID" value="MBB3040184.1"/>
    <property type="molecule type" value="Genomic_DNA"/>
</dbReference>